<comment type="similarity">
    <text evidence="18">Belongs to the glycosyl hydrolase 18 family.</text>
</comment>
<protein>
    <recommendedName>
        <fullName evidence="4">chitinase</fullName>
        <ecNumber evidence="4">3.2.1.14</ecNumber>
    </recommendedName>
</protein>
<evidence type="ECO:0000256" key="8">
    <source>
        <dbReference type="ARBA" id="ARBA00022669"/>
    </source>
</evidence>
<dbReference type="PANTHER" id="PTHR45708:SF47">
    <property type="entry name" value="ENDOCHITINASE A"/>
    <property type="match status" value="1"/>
</dbReference>
<evidence type="ECO:0000259" key="20">
    <source>
        <dbReference type="PROSITE" id="PS50941"/>
    </source>
</evidence>
<keyword evidence="11" id="KW-0472">Membrane</keyword>
<dbReference type="PROSITE" id="PS51910">
    <property type="entry name" value="GH18_2"/>
    <property type="match status" value="1"/>
</dbReference>
<evidence type="ECO:0000256" key="13">
    <source>
        <dbReference type="ARBA" id="ARBA00023288"/>
    </source>
</evidence>
<evidence type="ECO:0000256" key="1">
    <source>
        <dbReference type="ARBA" id="ARBA00000822"/>
    </source>
</evidence>
<dbReference type="InterPro" id="IPR001002">
    <property type="entry name" value="Chitin-bd_1"/>
</dbReference>
<dbReference type="GO" id="GO:0005886">
    <property type="term" value="C:plasma membrane"/>
    <property type="evidence" value="ECO:0007669"/>
    <property type="project" value="UniProtKB-SubCell"/>
</dbReference>
<dbReference type="eggNOG" id="KOG4701">
    <property type="taxonomic scope" value="Eukaryota"/>
</dbReference>
<dbReference type="InterPro" id="IPR036861">
    <property type="entry name" value="Endochitinase-like_sf"/>
</dbReference>
<evidence type="ECO:0000256" key="14">
    <source>
        <dbReference type="ARBA" id="ARBA00023295"/>
    </source>
</evidence>
<dbReference type="Proteomes" id="UP000030651">
    <property type="component" value="Unassembled WGS sequence"/>
</dbReference>
<name>W3XEV4_PESFW</name>
<evidence type="ECO:0000256" key="12">
    <source>
        <dbReference type="ARBA" id="ARBA00023277"/>
    </source>
</evidence>
<feature type="signal peptide" evidence="19">
    <location>
        <begin position="1"/>
        <end position="23"/>
    </location>
</feature>
<feature type="disulfide bond" evidence="16">
    <location>
        <begin position="401"/>
        <end position="415"/>
    </location>
</feature>
<evidence type="ECO:0000256" key="4">
    <source>
        <dbReference type="ARBA" id="ARBA00012729"/>
    </source>
</evidence>
<keyword evidence="12" id="KW-0119">Carbohydrate metabolism</keyword>
<dbReference type="CDD" id="cd00035">
    <property type="entry name" value="ChtBD1"/>
    <property type="match status" value="1"/>
</dbReference>
<dbReference type="SUPFAM" id="SSF51445">
    <property type="entry name" value="(Trans)glycosidases"/>
    <property type="match status" value="1"/>
</dbReference>
<feature type="chain" id="PRO_5004834560" description="chitinase" evidence="19">
    <location>
        <begin position="24"/>
        <end position="432"/>
    </location>
</feature>
<dbReference type="PROSITE" id="PS01095">
    <property type="entry name" value="GH18_1"/>
    <property type="match status" value="1"/>
</dbReference>
<keyword evidence="7" id="KW-0325">Glycoprotein</keyword>
<dbReference type="GO" id="GO:0008843">
    <property type="term" value="F:endochitinase activity"/>
    <property type="evidence" value="ECO:0007669"/>
    <property type="project" value="UniProtKB-EC"/>
</dbReference>
<dbReference type="Gene3D" id="3.20.20.80">
    <property type="entry name" value="Glycosidases"/>
    <property type="match status" value="1"/>
</dbReference>
<accession>W3XEV4</accession>
<evidence type="ECO:0000256" key="10">
    <source>
        <dbReference type="ARBA" id="ARBA00023024"/>
    </source>
</evidence>
<dbReference type="EMBL" id="KI912110">
    <property type="protein sequence ID" value="ETS84580.1"/>
    <property type="molecule type" value="Genomic_DNA"/>
</dbReference>
<comment type="caution">
    <text evidence="16">Lacks conserved residue(s) required for the propagation of feature annotation.</text>
</comment>
<keyword evidence="16" id="KW-1015">Disulfide bond</keyword>
<evidence type="ECO:0000259" key="21">
    <source>
        <dbReference type="PROSITE" id="PS51910"/>
    </source>
</evidence>
<feature type="domain" description="Chitin-binding type-1" evidence="20">
    <location>
        <begin position="382"/>
        <end position="429"/>
    </location>
</feature>
<keyword evidence="5" id="KW-1003">Cell membrane</keyword>
<keyword evidence="10" id="KW-0146">Chitin degradation</keyword>
<dbReference type="InParanoid" id="W3XEV4"/>
<evidence type="ECO:0000256" key="9">
    <source>
        <dbReference type="ARBA" id="ARBA00022801"/>
    </source>
</evidence>
<evidence type="ECO:0000256" key="17">
    <source>
        <dbReference type="RuleBase" id="RU000489"/>
    </source>
</evidence>
<reference evidence="23" key="1">
    <citation type="journal article" date="2015" name="BMC Genomics">
        <title>Genomic and transcriptomic analysis of the endophytic fungus Pestalotiopsis fici reveals its lifestyle and high potential for synthesis of natural products.</title>
        <authorList>
            <person name="Wang X."/>
            <person name="Zhang X."/>
            <person name="Liu L."/>
            <person name="Xiang M."/>
            <person name="Wang W."/>
            <person name="Sun X."/>
            <person name="Che Y."/>
            <person name="Guo L."/>
            <person name="Liu G."/>
            <person name="Guo L."/>
            <person name="Wang C."/>
            <person name="Yin W.B."/>
            <person name="Stadler M."/>
            <person name="Zhang X."/>
            <person name="Liu X."/>
        </authorList>
    </citation>
    <scope>NUCLEOTIDE SEQUENCE [LARGE SCALE GENOMIC DNA]</scope>
    <source>
        <strain evidence="23">W106-1 / CGMCC3.15140</strain>
    </source>
</reference>
<evidence type="ECO:0000313" key="23">
    <source>
        <dbReference type="Proteomes" id="UP000030651"/>
    </source>
</evidence>
<evidence type="ECO:0000313" key="22">
    <source>
        <dbReference type="EMBL" id="ETS84580.1"/>
    </source>
</evidence>
<dbReference type="AlphaFoldDB" id="W3XEV4"/>
<dbReference type="EC" id="3.2.1.14" evidence="4"/>
<dbReference type="STRING" id="1229662.W3XEV4"/>
<dbReference type="GO" id="GO:0006032">
    <property type="term" value="P:chitin catabolic process"/>
    <property type="evidence" value="ECO:0007669"/>
    <property type="project" value="UniProtKB-KW"/>
</dbReference>
<dbReference type="OMA" id="CQYAAGS"/>
<sequence>MFGSYKAVLYALCASTYVTLGLGTFDINSKNNVAVYYGQGYNQKPLNVYCQDPTIDVIILSFVYLFPAQANGFPGLDLGNQCTGDTYPGPGWAGVNDTSKNALHKCPNIQRDLNYCRKVSPDKKFLLSLGGGTDGYQLTGASNGAKFATQLFYLFGPRQQNLVNSGYPRPFDYNNIGFSVDGFDLDIEHLSTDNAAGYKALVTQLKRLFGTVNQRFYLSASPACYVPDPNNQDMLSTVAFDILFIQFYGSYECSAARWAKENPAYKVGGPVAWAGFTFDKWTDWLSNTPSKNARLFLGLPGSKAAADPGYAISVASASNLANAYYCRPNFGGISIWEATTADTSISKGKTYYQNLKGALQTASSNAARCSTDGMAMFPISMDNRCGVSGNTNFGTACQNQCCSQYGYCGQGDAYCGLGSCQPGYGSCDEDDE</sequence>
<comment type="subcellular location">
    <subcellularLocation>
        <location evidence="2">Cell membrane</location>
        <topology evidence="2">Lipid-anchor</topology>
        <topology evidence="2">GPI-anchor</topology>
    </subcellularLocation>
    <subcellularLocation>
        <location evidence="3">Secreted</location>
    </subcellularLocation>
</comment>
<keyword evidence="23" id="KW-1185">Reference proteome</keyword>
<dbReference type="Gene3D" id="3.30.60.10">
    <property type="entry name" value="Endochitinase-like"/>
    <property type="match status" value="1"/>
</dbReference>
<evidence type="ECO:0000256" key="6">
    <source>
        <dbReference type="ARBA" id="ARBA00022525"/>
    </source>
</evidence>
<dbReference type="GeneID" id="19267618"/>
<evidence type="ECO:0000256" key="7">
    <source>
        <dbReference type="ARBA" id="ARBA00022622"/>
    </source>
</evidence>
<dbReference type="GO" id="GO:0005576">
    <property type="term" value="C:extracellular region"/>
    <property type="evidence" value="ECO:0007669"/>
    <property type="project" value="UniProtKB-SubCell"/>
</dbReference>
<evidence type="ECO:0000256" key="16">
    <source>
        <dbReference type="PROSITE-ProRule" id="PRU00261"/>
    </source>
</evidence>
<dbReference type="HOGENOM" id="CLU_007818_6_2_1"/>
<comment type="catalytic activity">
    <reaction evidence="1">
        <text>Random endo-hydrolysis of N-acetyl-beta-D-glucosaminide (1-&gt;4)-beta-linkages in chitin and chitodextrins.</text>
        <dbReference type="EC" id="3.2.1.14"/>
    </reaction>
</comment>
<dbReference type="GO" id="GO:0008061">
    <property type="term" value="F:chitin binding"/>
    <property type="evidence" value="ECO:0007669"/>
    <property type="project" value="UniProtKB-UniRule"/>
</dbReference>
<evidence type="ECO:0000256" key="3">
    <source>
        <dbReference type="ARBA" id="ARBA00004613"/>
    </source>
</evidence>
<dbReference type="InterPro" id="IPR001579">
    <property type="entry name" value="Glyco_hydro_18_chit_AS"/>
</dbReference>
<keyword evidence="13" id="KW-0449">Lipoprotein</keyword>
<dbReference type="KEGG" id="pfy:PFICI_02605"/>
<evidence type="ECO:0000256" key="2">
    <source>
        <dbReference type="ARBA" id="ARBA00004609"/>
    </source>
</evidence>
<keyword evidence="14 17" id="KW-0326">Glycosidase</keyword>
<evidence type="ECO:0000256" key="15">
    <source>
        <dbReference type="ARBA" id="ARBA00023326"/>
    </source>
</evidence>
<keyword evidence="8 16" id="KW-0147">Chitin-binding</keyword>
<proteinExistence type="inferred from homology"/>
<dbReference type="OrthoDB" id="6020543at2759"/>
<dbReference type="FunCoup" id="W3XEV4">
    <property type="interactions" value="162"/>
</dbReference>
<keyword evidence="9 17" id="KW-0378">Hydrolase</keyword>
<dbReference type="InterPro" id="IPR017853">
    <property type="entry name" value="GH"/>
</dbReference>
<keyword evidence="6" id="KW-0964">Secreted</keyword>
<dbReference type="InterPro" id="IPR001223">
    <property type="entry name" value="Glyco_hydro18_cat"/>
</dbReference>
<dbReference type="SUPFAM" id="SSF57016">
    <property type="entry name" value="Plant lectins/antimicrobial peptides"/>
    <property type="match status" value="1"/>
</dbReference>
<evidence type="ECO:0000256" key="5">
    <source>
        <dbReference type="ARBA" id="ARBA00022475"/>
    </source>
</evidence>
<organism evidence="22 23">
    <name type="scientific">Pestalotiopsis fici (strain W106-1 / CGMCC3.15140)</name>
    <dbReference type="NCBI Taxonomy" id="1229662"/>
    <lineage>
        <taxon>Eukaryota</taxon>
        <taxon>Fungi</taxon>
        <taxon>Dikarya</taxon>
        <taxon>Ascomycota</taxon>
        <taxon>Pezizomycotina</taxon>
        <taxon>Sordariomycetes</taxon>
        <taxon>Xylariomycetidae</taxon>
        <taxon>Amphisphaeriales</taxon>
        <taxon>Sporocadaceae</taxon>
        <taxon>Pestalotiopsis</taxon>
    </lineage>
</organism>
<dbReference type="GO" id="GO:0098552">
    <property type="term" value="C:side of membrane"/>
    <property type="evidence" value="ECO:0007669"/>
    <property type="project" value="UniProtKB-KW"/>
</dbReference>
<evidence type="ECO:0000256" key="11">
    <source>
        <dbReference type="ARBA" id="ARBA00023136"/>
    </source>
</evidence>
<keyword evidence="19" id="KW-0732">Signal</keyword>
<evidence type="ECO:0000256" key="19">
    <source>
        <dbReference type="SAM" id="SignalP"/>
    </source>
</evidence>
<dbReference type="PROSITE" id="PS50941">
    <property type="entry name" value="CHIT_BIND_I_2"/>
    <property type="match status" value="1"/>
</dbReference>
<evidence type="ECO:0000256" key="18">
    <source>
        <dbReference type="RuleBase" id="RU004453"/>
    </source>
</evidence>
<dbReference type="Pfam" id="PF00704">
    <property type="entry name" value="Glyco_hydro_18"/>
    <property type="match status" value="1"/>
</dbReference>
<keyword evidence="7" id="KW-0336">GPI-anchor</keyword>
<dbReference type="RefSeq" id="XP_007829377.1">
    <property type="nucleotide sequence ID" value="XM_007831186.1"/>
</dbReference>
<dbReference type="InterPro" id="IPR050542">
    <property type="entry name" value="Glycosyl_Hydrlase18_Chitinase"/>
</dbReference>
<feature type="domain" description="GH18" evidence="21">
    <location>
        <begin position="31"/>
        <end position="362"/>
    </location>
</feature>
<dbReference type="PANTHER" id="PTHR45708">
    <property type="entry name" value="ENDOCHITINASE"/>
    <property type="match status" value="1"/>
</dbReference>
<dbReference type="GO" id="GO:0000272">
    <property type="term" value="P:polysaccharide catabolic process"/>
    <property type="evidence" value="ECO:0007669"/>
    <property type="project" value="UniProtKB-KW"/>
</dbReference>
<gene>
    <name evidence="22" type="ORF">PFICI_02605</name>
</gene>
<keyword evidence="15" id="KW-0624">Polysaccharide degradation</keyword>